<feature type="region of interest" description="Disordered" evidence="1">
    <location>
        <begin position="18"/>
        <end position="51"/>
    </location>
</feature>
<dbReference type="AlphaFoldDB" id="A0A2G9U417"/>
<name>A0A2G9U417_TELCI</name>
<accession>A0A2G9U417</accession>
<keyword evidence="3" id="KW-1185">Reference proteome</keyword>
<evidence type="ECO:0000313" key="2">
    <source>
        <dbReference type="EMBL" id="PIO64924.1"/>
    </source>
</evidence>
<gene>
    <name evidence="2" type="ORF">TELCIR_13428</name>
</gene>
<organism evidence="2 3">
    <name type="scientific">Teladorsagia circumcincta</name>
    <name type="common">Brown stomach worm</name>
    <name type="synonym">Ostertagia circumcincta</name>
    <dbReference type="NCBI Taxonomy" id="45464"/>
    <lineage>
        <taxon>Eukaryota</taxon>
        <taxon>Metazoa</taxon>
        <taxon>Ecdysozoa</taxon>
        <taxon>Nematoda</taxon>
        <taxon>Chromadorea</taxon>
        <taxon>Rhabditida</taxon>
        <taxon>Rhabditina</taxon>
        <taxon>Rhabditomorpha</taxon>
        <taxon>Strongyloidea</taxon>
        <taxon>Trichostrongylidae</taxon>
        <taxon>Teladorsagia</taxon>
    </lineage>
</organism>
<protein>
    <submittedName>
        <fullName evidence="2">Uncharacterized protein</fullName>
    </submittedName>
</protein>
<evidence type="ECO:0000313" key="3">
    <source>
        <dbReference type="Proteomes" id="UP000230423"/>
    </source>
</evidence>
<reference evidence="2 3" key="1">
    <citation type="submission" date="2015-09" db="EMBL/GenBank/DDBJ databases">
        <title>Draft genome of the parasitic nematode Teladorsagia circumcincta isolate WARC Sus (inbred).</title>
        <authorList>
            <person name="Mitreva M."/>
        </authorList>
    </citation>
    <scope>NUCLEOTIDE SEQUENCE [LARGE SCALE GENOMIC DNA]</scope>
    <source>
        <strain evidence="2 3">S</strain>
    </source>
</reference>
<sequence>MNTLVAKSYSSSGLSFINEESLSEERCQSAEDSLDTSSSSPHCAGEHDGMFSPRKNCLNVQGVATVHRPDLALVTPEYSAVDVSENEGYSRRFNSSPMESSTPKSILRPHRLVSTPKQLSFDIPPSPVPSPKSSCVSTSGSYHLFERPARAVRVRKEPTRYRLANLQQRSNSESLFAITPPIDQSRRLSVAHLPYKDQALLRKILGPQGLSWIGSDKGDVSSKKSVSIAFSNDLEAQKVGDDSEIPLMESKEEMIR</sequence>
<proteinExistence type="predicted"/>
<evidence type="ECO:0000256" key="1">
    <source>
        <dbReference type="SAM" id="MobiDB-lite"/>
    </source>
</evidence>
<dbReference type="Proteomes" id="UP000230423">
    <property type="component" value="Unassembled WGS sequence"/>
</dbReference>
<dbReference type="EMBL" id="KZ349451">
    <property type="protein sequence ID" value="PIO64924.1"/>
    <property type="molecule type" value="Genomic_DNA"/>
</dbReference>